<dbReference type="Proteomes" id="UP000515121">
    <property type="component" value="Unplaced"/>
</dbReference>
<protein>
    <submittedName>
        <fullName evidence="3">Protein NIM1-INTERACTING 2-like</fullName>
    </submittedName>
</protein>
<feature type="region of interest" description="Disordered" evidence="1">
    <location>
        <begin position="79"/>
        <end position="106"/>
    </location>
</feature>
<evidence type="ECO:0000313" key="3">
    <source>
        <dbReference type="RefSeq" id="XP_022727166.1"/>
    </source>
</evidence>
<organism evidence="2 3">
    <name type="scientific">Durio zibethinus</name>
    <name type="common">Durian</name>
    <dbReference type="NCBI Taxonomy" id="66656"/>
    <lineage>
        <taxon>Eukaryota</taxon>
        <taxon>Viridiplantae</taxon>
        <taxon>Streptophyta</taxon>
        <taxon>Embryophyta</taxon>
        <taxon>Tracheophyta</taxon>
        <taxon>Spermatophyta</taxon>
        <taxon>Magnoliopsida</taxon>
        <taxon>eudicotyledons</taxon>
        <taxon>Gunneridae</taxon>
        <taxon>Pentapetalae</taxon>
        <taxon>rosids</taxon>
        <taxon>malvids</taxon>
        <taxon>Malvales</taxon>
        <taxon>Malvaceae</taxon>
        <taxon>Helicteroideae</taxon>
        <taxon>Durio</taxon>
    </lineage>
</organism>
<accession>A0A6P5XH15</accession>
<dbReference type="RefSeq" id="XP_022727166.1">
    <property type="nucleotide sequence ID" value="XM_022871431.1"/>
</dbReference>
<sequence>MEAVKGKSDVNNALLGGSNKRAREVGEETTVTEEEVEEFFTILRKIHVAINYFKESNGDIRNLTQLGKVESLTLEGNVDHVNGSEKKDGNVDLDLNVDPDKGSNPF</sequence>
<evidence type="ECO:0000313" key="2">
    <source>
        <dbReference type="Proteomes" id="UP000515121"/>
    </source>
</evidence>
<dbReference type="AlphaFoldDB" id="A0A6P5XH15"/>
<proteinExistence type="predicted"/>
<feature type="region of interest" description="Disordered" evidence="1">
    <location>
        <begin position="1"/>
        <end position="30"/>
    </location>
</feature>
<dbReference type="PANTHER" id="PTHR35735:SF4">
    <property type="entry name" value="PROTEIN NIM1-INTERACTING 2"/>
    <property type="match status" value="1"/>
</dbReference>
<dbReference type="InterPro" id="IPR034577">
    <property type="entry name" value="NIMIN-2"/>
</dbReference>
<dbReference type="GO" id="GO:0010112">
    <property type="term" value="P:regulation of systemic acquired resistance"/>
    <property type="evidence" value="ECO:0007669"/>
    <property type="project" value="InterPro"/>
</dbReference>
<dbReference type="GeneID" id="111283046"/>
<evidence type="ECO:0000256" key="1">
    <source>
        <dbReference type="SAM" id="MobiDB-lite"/>
    </source>
</evidence>
<dbReference type="KEGG" id="dzi:111283046"/>
<dbReference type="OrthoDB" id="1098796at2759"/>
<name>A0A6P5XH15_DURZI</name>
<gene>
    <name evidence="3" type="primary">LOC111283046</name>
</gene>
<keyword evidence="2" id="KW-1185">Reference proteome</keyword>
<reference evidence="3" key="1">
    <citation type="submission" date="2025-08" db="UniProtKB">
        <authorList>
            <consortium name="RefSeq"/>
        </authorList>
    </citation>
    <scope>IDENTIFICATION</scope>
    <source>
        <tissue evidence="3">Fruit stalk</tissue>
    </source>
</reference>
<dbReference type="PANTHER" id="PTHR35735">
    <property type="entry name" value="PROTEIN NIM1-INTERACTING 2"/>
    <property type="match status" value="1"/>
</dbReference>